<proteinExistence type="predicted"/>
<dbReference type="AlphaFoldDB" id="A0A9D4NIU4"/>
<dbReference type="EMBL" id="JAIWYP010000001">
    <property type="protein sequence ID" value="KAH3896255.1"/>
    <property type="molecule type" value="Genomic_DNA"/>
</dbReference>
<organism evidence="1 2">
    <name type="scientific">Dreissena polymorpha</name>
    <name type="common">Zebra mussel</name>
    <name type="synonym">Mytilus polymorpha</name>
    <dbReference type="NCBI Taxonomy" id="45954"/>
    <lineage>
        <taxon>Eukaryota</taxon>
        <taxon>Metazoa</taxon>
        <taxon>Spiralia</taxon>
        <taxon>Lophotrochozoa</taxon>
        <taxon>Mollusca</taxon>
        <taxon>Bivalvia</taxon>
        <taxon>Autobranchia</taxon>
        <taxon>Heteroconchia</taxon>
        <taxon>Euheterodonta</taxon>
        <taxon>Imparidentia</taxon>
        <taxon>Neoheterodontei</taxon>
        <taxon>Myida</taxon>
        <taxon>Dreissenoidea</taxon>
        <taxon>Dreissenidae</taxon>
        <taxon>Dreissena</taxon>
    </lineage>
</organism>
<comment type="caution">
    <text evidence="1">The sequence shown here is derived from an EMBL/GenBank/DDBJ whole genome shotgun (WGS) entry which is preliminary data.</text>
</comment>
<name>A0A9D4NIU4_DREPO</name>
<reference evidence="1" key="2">
    <citation type="submission" date="2020-11" db="EMBL/GenBank/DDBJ databases">
        <authorList>
            <person name="McCartney M.A."/>
            <person name="Auch B."/>
            <person name="Kono T."/>
            <person name="Mallez S."/>
            <person name="Becker A."/>
            <person name="Gohl D.M."/>
            <person name="Silverstein K.A.T."/>
            <person name="Koren S."/>
            <person name="Bechman K.B."/>
            <person name="Herman A."/>
            <person name="Abrahante J.E."/>
            <person name="Garbe J."/>
        </authorList>
    </citation>
    <scope>NUCLEOTIDE SEQUENCE</scope>
    <source>
        <strain evidence="1">Duluth1</strain>
        <tissue evidence="1">Whole animal</tissue>
    </source>
</reference>
<accession>A0A9D4NIU4</accession>
<evidence type="ECO:0000313" key="2">
    <source>
        <dbReference type="Proteomes" id="UP000828390"/>
    </source>
</evidence>
<evidence type="ECO:0000313" key="1">
    <source>
        <dbReference type="EMBL" id="KAH3896255.1"/>
    </source>
</evidence>
<reference evidence="1" key="1">
    <citation type="journal article" date="2019" name="bioRxiv">
        <title>The Genome of the Zebra Mussel, Dreissena polymorpha: A Resource for Invasive Species Research.</title>
        <authorList>
            <person name="McCartney M.A."/>
            <person name="Auch B."/>
            <person name="Kono T."/>
            <person name="Mallez S."/>
            <person name="Zhang Y."/>
            <person name="Obille A."/>
            <person name="Becker A."/>
            <person name="Abrahante J.E."/>
            <person name="Garbe J."/>
            <person name="Badalamenti J.P."/>
            <person name="Herman A."/>
            <person name="Mangelson H."/>
            <person name="Liachko I."/>
            <person name="Sullivan S."/>
            <person name="Sone E.D."/>
            <person name="Koren S."/>
            <person name="Silverstein K.A.T."/>
            <person name="Beckman K.B."/>
            <person name="Gohl D.M."/>
        </authorList>
    </citation>
    <scope>NUCLEOTIDE SEQUENCE</scope>
    <source>
        <strain evidence="1">Duluth1</strain>
        <tissue evidence="1">Whole animal</tissue>
    </source>
</reference>
<keyword evidence="2" id="KW-1185">Reference proteome</keyword>
<sequence length="87" mass="10035">MSEFTPEACPGIYHECSKRSRYCPCTGYPTFYCFDILSGVQQRELIVSFYITFAITPRVWNTCSYPGTQPELTQARVWFTQQGHCSC</sequence>
<protein>
    <submittedName>
        <fullName evidence="1">Uncharacterized protein</fullName>
    </submittedName>
</protein>
<gene>
    <name evidence="1" type="ORF">DPMN_020429</name>
</gene>
<dbReference type="Proteomes" id="UP000828390">
    <property type="component" value="Unassembled WGS sequence"/>
</dbReference>